<feature type="compositionally biased region" description="Polar residues" evidence="1">
    <location>
        <begin position="1"/>
        <end position="11"/>
    </location>
</feature>
<evidence type="ECO:0000313" key="3">
    <source>
        <dbReference type="Proteomes" id="UP000701801"/>
    </source>
</evidence>
<comment type="caution">
    <text evidence="2">The sequence shown here is derived from an EMBL/GenBank/DDBJ whole genome shotgun (WGS) entry which is preliminary data.</text>
</comment>
<dbReference type="Proteomes" id="UP000701801">
    <property type="component" value="Unassembled WGS sequence"/>
</dbReference>
<evidence type="ECO:0000313" key="2">
    <source>
        <dbReference type="EMBL" id="CAG8972550.1"/>
    </source>
</evidence>
<organism evidence="2 3">
    <name type="scientific">Hymenoscyphus albidus</name>
    <dbReference type="NCBI Taxonomy" id="595503"/>
    <lineage>
        <taxon>Eukaryota</taxon>
        <taxon>Fungi</taxon>
        <taxon>Dikarya</taxon>
        <taxon>Ascomycota</taxon>
        <taxon>Pezizomycotina</taxon>
        <taxon>Leotiomycetes</taxon>
        <taxon>Helotiales</taxon>
        <taxon>Helotiaceae</taxon>
        <taxon>Hymenoscyphus</taxon>
    </lineage>
</organism>
<feature type="region of interest" description="Disordered" evidence="1">
    <location>
        <begin position="1"/>
        <end position="88"/>
    </location>
</feature>
<reference evidence="2" key="1">
    <citation type="submission" date="2021-07" db="EMBL/GenBank/DDBJ databases">
        <authorList>
            <person name="Durling M."/>
        </authorList>
    </citation>
    <scope>NUCLEOTIDE SEQUENCE</scope>
</reference>
<name>A0A9N9LG52_9HELO</name>
<feature type="compositionally biased region" description="Basic and acidic residues" evidence="1">
    <location>
        <begin position="45"/>
        <end position="61"/>
    </location>
</feature>
<protein>
    <submittedName>
        <fullName evidence="2">Uncharacterized protein</fullName>
    </submittedName>
</protein>
<evidence type="ECO:0000256" key="1">
    <source>
        <dbReference type="SAM" id="MobiDB-lite"/>
    </source>
</evidence>
<sequence>MQKPVTLTTRGPGSRQPEFMGERARGKAGDGRESTLGAAGGKRGTTVDRRLKQRRKTELKSCKSPSRQARRGGLNWERRRNMGTPEAV</sequence>
<dbReference type="AlphaFoldDB" id="A0A9N9LG52"/>
<accession>A0A9N9LG52</accession>
<feature type="compositionally biased region" description="Basic and acidic residues" evidence="1">
    <location>
        <begin position="20"/>
        <end position="33"/>
    </location>
</feature>
<keyword evidence="3" id="KW-1185">Reference proteome</keyword>
<gene>
    <name evidence="2" type="ORF">HYALB_00011400</name>
</gene>
<proteinExistence type="predicted"/>
<dbReference type="EMBL" id="CAJVRM010000046">
    <property type="protein sequence ID" value="CAG8972550.1"/>
    <property type="molecule type" value="Genomic_DNA"/>
</dbReference>